<proteinExistence type="predicted"/>
<feature type="domain" description="EVE" evidence="4">
    <location>
        <begin position="3"/>
        <end position="173"/>
    </location>
</feature>
<dbReference type="InterPro" id="IPR002740">
    <property type="entry name" value="EVE_domain"/>
</dbReference>
<dbReference type="PANTHER" id="PTHR14087:SF7">
    <property type="entry name" value="THYMOCYTE NUCLEAR PROTEIN 1"/>
    <property type="match status" value="1"/>
</dbReference>
<dbReference type="GeneID" id="91098073"/>
<reference evidence="5 6" key="1">
    <citation type="submission" date="2024-01" db="EMBL/GenBank/DDBJ databases">
        <title>Comparative genomics of Cryptococcus and Kwoniella reveals pathogenesis evolution and contrasting modes of karyotype evolution via chromosome fusion or intercentromeric recombination.</title>
        <authorList>
            <person name="Coelho M.A."/>
            <person name="David-Palma M."/>
            <person name="Shea T."/>
            <person name="Bowers K."/>
            <person name="McGinley-Smith S."/>
            <person name="Mohammad A.W."/>
            <person name="Gnirke A."/>
            <person name="Yurkov A.M."/>
            <person name="Nowrousian M."/>
            <person name="Sun S."/>
            <person name="Cuomo C.A."/>
            <person name="Heitman J."/>
        </authorList>
    </citation>
    <scope>NUCLEOTIDE SEQUENCE [LARGE SCALE GENOMIC DNA]</scope>
    <source>
        <strain evidence="5 6">CBS 6074</strain>
    </source>
</reference>
<evidence type="ECO:0000313" key="6">
    <source>
        <dbReference type="Proteomes" id="UP001355207"/>
    </source>
</evidence>
<dbReference type="SUPFAM" id="SSF88697">
    <property type="entry name" value="PUA domain-like"/>
    <property type="match status" value="1"/>
</dbReference>
<dbReference type="Pfam" id="PF01878">
    <property type="entry name" value="EVE"/>
    <property type="match status" value="1"/>
</dbReference>
<accession>A0AAX4K3Y7</accession>
<dbReference type="EMBL" id="CP144107">
    <property type="protein sequence ID" value="WWC92446.1"/>
    <property type="molecule type" value="Genomic_DNA"/>
</dbReference>
<keyword evidence="2" id="KW-0539">Nucleus</keyword>
<gene>
    <name evidence="5" type="ORF">L201_007404</name>
</gene>
<feature type="compositionally biased region" description="Polar residues" evidence="3">
    <location>
        <begin position="202"/>
        <end position="214"/>
    </location>
</feature>
<sequence>MPWLMKAEPDSRVVKGKDVKFSVDDFEKLGVSPWDGVRNHEAKKIMKERMKLGDKVLFYHSNCKTPGVFAIAEIVKEGYPDYTAWDEKHPYYDAKTKKDDPTWFMVDVKFIERLPYPPTLSLIKHIATSTSLPDEISYIGQEGFDAIKSMQLVNRGRLSVQPVEQIAFDAIIQLGNKGGWDDLVDSKAKSKVKSKTESVETNSETKPNNPSAKQTKQKCIPTKPEPESSKDQISNKMDSKPTTDTTGKSISKLKKSPSDADLEGRRRSKRIKEHA</sequence>
<comment type="subcellular location">
    <subcellularLocation>
        <location evidence="1">Nucleus</location>
    </subcellularLocation>
</comment>
<protein>
    <recommendedName>
        <fullName evidence="4">EVE domain-containing protein</fullName>
    </recommendedName>
</protein>
<dbReference type="GO" id="GO:0005634">
    <property type="term" value="C:nucleus"/>
    <property type="evidence" value="ECO:0007669"/>
    <property type="project" value="UniProtKB-SubCell"/>
</dbReference>
<dbReference type="PANTHER" id="PTHR14087">
    <property type="entry name" value="THYMOCYTE NUCLEAR PROTEIN 1"/>
    <property type="match status" value="1"/>
</dbReference>
<dbReference type="InterPro" id="IPR052181">
    <property type="entry name" value="5hmC_binding"/>
</dbReference>
<evidence type="ECO:0000259" key="4">
    <source>
        <dbReference type="Pfam" id="PF01878"/>
    </source>
</evidence>
<evidence type="ECO:0000256" key="2">
    <source>
        <dbReference type="ARBA" id="ARBA00023242"/>
    </source>
</evidence>
<evidence type="ECO:0000256" key="3">
    <source>
        <dbReference type="SAM" id="MobiDB-lite"/>
    </source>
</evidence>
<name>A0AAX4K3Y7_9TREE</name>
<dbReference type="CDD" id="cd21133">
    <property type="entry name" value="EVE"/>
    <property type="match status" value="1"/>
</dbReference>
<dbReference type="Gene3D" id="3.10.590.10">
    <property type="entry name" value="ph1033 like domains"/>
    <property type="match status" value="1"/>
</dbReference>
<feature type="compositionally biased region" description="Polar residues" evidence="3">
    <location>
        <begin position="231"/>
        <end position="249"/>
    </location>
</feature>
<organism evidence="5 6">
    <name type="scientific">Kwoniella dendrophila CBS 6074</name>
    <dbReference type="NCBI Taxonomy" id="1295534"/>
    <lineage>
        <taxon>Eukaryota</taxon>
        <taxon>Fungi</taxon>
        <taxon>Dikarya</taxon>
        <taxon>Basidiomycota</taxon>
        <taxon>Agaricomycotina</taxon>
        <taxon>Tremellomycetes</taxon>
        <taxon>Tremellales</taxon>
        <taxon>Cryptococcaceae</taxon>
        <taxon>Kwoniella</taxon>
    </lineage>
</organism>
<dbReference type="InterPro" id="IPR015947">
    <property type="entry name" value="PUA-like_sf"/>
</dbReference>
<feature type="region of interest" description="Disordered" evidence="3">
    <location>
        <begin position="191"/>
        <end position="275"/>
    </location>
</feature>
<dbReference type="FunFam" id="3.10.590.10:FF:000006">
    <property type="entry name" value="Chromosome 7, whole genome shotgun sequence"/>
    <property type="match status" value="1"/>
</dbReference>
<dbReference type="Proteomes" id="UP001355207">
    <property type="component" value="Chromosome 10"/>
</dbReference>
<feature type="compositionally biased region" description="Basic residues" evidence="3">
    <location>
        <begin position="266"/>
        <end position="275"/>
    </location>
</feature>
<dbReference type="RefSeq" id="XP_066079208.1">
    <property type="nucleotide sequence ID" value="XM_066223111.1"/>
</dbReference>
<dbReference type="AlphaFoldDB" id="A0AAX4K3Y7"/>
<dbReference type="InterPro" id="IPR047197">
    <property type="entry name" value="THYN1-like_EVE"/>
</dbReference>
<evidence type="ECO:0000313" key="5">
    <source>
        <dbReference type="EMBL" id="WWC92446.1"/>
    </source>
</evidence>
<feature type="compositionally biased region" description="Basic and acidic residues" evidence="3">
    <location>
        <begin position="256"/>
        <end position="265"/>
    </location>
</feature>
<keyword evidence="6" id="KW-1185">Reference proteome</keyword>
<evidence type="ECO:0000256" key="1">
    <source>
        <dbReference type="ARBA" id="ARBA00004123"/>
    </source>
</evidence>